<dbReference type="CDD" id="cd06225">
    <property type="entry name" value="HAMP"/>
    <property type="match status" value="1"/>
</dbReference>
<feature type="domain" description="HAMP" evidence="5">
    <location>
        <begin position="359"/>
        <end position="412"/>
    </location>
</feature>
<gene>
    <name evidence="6" type="ORF">HK439_13185</name>
</gene>
<evidence type="ECO:0000313" key="7">
    <source>
        <dbReference type="Proteomes" id="UP000598467"/>
    </source>
</evidence>
<dbReference type="GO" id="GO:0007165">
    <property type="term" value="P:signal transduction"/>
    <property type="evidence" value="ECO:0007669"/>
    <property type="project" value="UniProtKB-KW"/>
</dbReference>
<dbReference type="AlphaFoldDB" id="A0A926NZY3"/>
<dbReference type="Gene3D" id="1.10.8.500">
    <property type="entry name" value="HAMP domain in histidine kinase"/>
    <property type="match status" value="1"/>
</dbReference>
<sequence>MRVSTKLPSVIVGIALLCSAGVGIASYLSGANSVNALAKERLMAVAESRKDSLIDELATVRAGILSNAEGQTIRAAIADFEAGWAKYGDEATARVLKTYVTDNPHPENERAELVKAGRKPYDRSHAKFHPLLRRYIADNGYEDLMLIDPEGNVVYTVNKLGDFAADLRSAEWKDTNLAKAFEDAMAADTGTAVLYDLEPYQAHNGEPAGFMATPIGIGSKKLGVLVYQVPTDNISATLGKYAGLGETGNVYFINGEGIVQNDSLRTADASELMSDVLKRDEVLSALGGKPEFKELYDFDGREVDAAIIPFDYLNKPFAVVVVQDVAEVQAPLASLRNWILGIAALSALIAAAVGVYFSRNLSGRIRLLSDTMMQLADGNTDAEVPSQTSNDEIDDMAKTVVVFRNNAIERAQLEADQRSTSEARERQAEEVRALIDGFRSEVADMLDAVSSNSEEMRNVAEGLNEIADATAGEAAGASSASEQASNNVQTVASAAEELAASIQEISRQVESTTGIVGKAVENAAQTNDKIGGLAEAAQRIGDVVKLISDIAEQTNLLALNATIEAARAGEAGKGFAVVASEVKELATQTAKATEEISTQINEVQDATREAVVAIQGITDTMGEVNSYTTTIASAVEQQGAATGEISSNVQEAASGTLHVAETMVNISDKVRDTSESASKVLEASASVSDRTGELRRTVDRFLAAVAAA</sequence>
<evidence type="ECO:0000313" key="6">
    <source>
        <dbReference type="EMBL" id="MBD1547215.1"/>
    </source>
</evidence>
<dbReference type="Pfam" id="PF00672">
    <property type="entry name" value="HAMP"/>
    <property type="match status" value="1"/>
</dbReference>
<dbReference type="GO" id="GO:0016020">
    <property type="term" value="C:membrane"/>
    <property type="evidence" value="ECO:0007669"/>
    <property type="project" value="InterPro"/>
</dbReference>
<dbReference type="RefSeq" id="WP_190291968.1">
    <property type="nucleotide sequence ID" value="NZ_JABFCZ010000013.1"/>
</dbReference>
<dbReference type="Pfam" id="PF00015">
    <property type="entry name" value="MCPsignal"/>
    <property type="match status" value="1"/>
</dbReference>
<name>A0A926NZY3_9HYPH</name>
<evidence type="ECO:0000259" key="5">
    <source>
        <dbReference type="PROSITE" id="PS50885"/>
    </source>
</evidence>
<dbReference type="PANTHER" id="PTHR32089:SF112">
    <property type="entry name" value="LYSOZYME-LIKE PROTEIN-RELATED"/>
    <property type="match status" value="1"/>
</dbReference>
<comment type="caution">
    <text evidence="6">The sequence shown here is derived from an EMBL/GenBank/DDBJ whole genome shotgun (WGS) entry which is preliminary data.</text>
</comment>
<organism evidence="6 7">
    <name type="scientific">Roseibium aggregatum</name>
    <dbReference type="NCBI Taxonomy" id="187304"/>
    <lineage>
        <taxon>Bacteria</taxon>
        <taxon>Pseudomonadati</taxon>
        <taxon>Pseudomonadota</taxon>
        <taxon>Alphaproteobacteria</taxon>
        <taxon>Hyphomicrobiales</taxon>
        <taxon>Stappiaceae</taxon>
        <taxon>Roseibium</taxon>
    </lineage>
</organism>
<evidence type="ECO:0000259" key="4">
    <source>
        <dbReference type="PROSITE" id="PS50111"/>
    </source>
</evidence>
<dbReference type="PROSITE" id="PS50885">
    <property type="entry name" value="HAMP"/>
    <property type="match status" value="1"/>
</dbReference>
<dbReference type="InterPro" id="IPR003660">
    <property type="entry name" value="HAMP_dom"/>
</dbReference>
<dbReference type="Proteomes" id="UP000598467">
    <property type="component" value="Unassembled WGS sequence"/>
</dbReference>
<dbReference type="SUPFAM" id="SSF58104">
    <property type="entry name" value="Methyl-accepting chemotaxis protein (MCP) signaling domain"/>
    <property type="match status" value="1"/>
</dbReference>
<dbReference type="Gene3D" id="3.30.450.20">
    <property type="entry name" value="PAS domain"/>
    <property type="match status" value="1"/>
</dbReference>
<accession>A0A926NZY3</accession>
<dbReference type="PANTHER" id="PTHR32089">
    <property type="entry name" value="METHYL-ACCEPTING CHEMOTAXIS PROTEIN MCPB"/>
    <property type="match status" value="1"/>
</dbReference>
<evidence type="ECO:0000256" key="1">
    <source>
        <dbReference type="ARBA" id="ARBA00023224"/>
    </source>
</evidence>
<keyword evidence="1 3" id="KW-0807">Transducer</keyword>
<proteinExistence type="inferred from homology"/>
<comment type="similarity">
    <text evidence="2">Belongs to the methyl-accepting chemotaxis (MCP) protein family.</text>
</comment>
<reference evidence="6" key="1">
    <citation type="submission" date="2020-05" db="EMBL/GenBank/DDBJ databases">
        <title>Identification of trans-AT polyketide cluster in two marine bacteria, producers of a novel glutaramide-containing polyketide sesbanimide D and analogs.</title>
        <authorList>
            <person name="Kacar D."/>
            <person name="Rodriguez P."/>
            <person name="Canedo L."/>
            <person name="Gonzalez E."/>
            <person name="Galan B."/>
            <person name="De La Calle F."/>
            <person name="Garcia J.L."/>
        </authorList>
    </citation>
    <scope>NUCLEOTIDE SEQUENCE</scope>
    <source>
        <strain evidence="6">PHM038</strain>
    </source>
</reference>
<dbReference type="PROSITE" id="PS50111">
    <property type="entry name" value="CHEMOTAXIS_TRANSDUC_2"/>
    <property type="match status" value="1"/>
</dbReference>
<dbReference type="Gene3D" id="1.10.287.950">
    <property type="entry name" value="Methyl-accepting chemotaxis protein"/>
    <property type="match status" value="1"/>
</dbReference>
<dbReference type="EMBL" id="JABFCZ010000013">
    <property type="protein sequence ID" value="MBD1547215.1"/>
    <property type="molecule type" value="Genomic_DNA"/>
</dbReference>
<evidence type="ECO:0000256" key="3">
    <source>
        <dbReference type="PROSITE-ProRule" id="PRU00284"/>
    </source>
</evidence>
<evidence type="ECO:0000256" key="2">
    <source>
        <dbReference type="ARBA" id="ARBA00029447"/>
    </source>
</evidence>
<dbReference type="SMART" id="SM00283">
    <property type="entry name" value="MA"/>
    <property type="match status" value="1"/>
</dbReference>
<feature type="domain" description="Methyl-accepting transducer" evidence="4">
    <location>
        <begin position="445"/>
        <end position="688"/>
    </location>
</feature>
<protein>
    <submittedName>
        <fullName evidence="6">HAMP domain-containing protein</fullName>
    </submittedName>
</protein>
<dbReference type="SMART" id="SM00304">
    <property type="entry name" value="HAMP"/>
    <property type="match status" value="1"/>
</dbReference>
<dbReference type="InterPro" id="IPR004089">
    <property type="entry name" value="MCPsignal_dom"/>
</dbReference>